<evidence type="ECO:0000256" key="2">
    <source>
        <dbReference type="ARBA" id="ARBA00023157"/>
    </source>
</evidence>
<dbReference type="InterPro" id="IPR013783">
    <property type="entry name" value="Ig-like_fold"/>
</dbReference>
<reference evidence="6" key="1">
    <citation type="submission" date="2023-03" db="EMBL/GenBank/DDBJ databases">
        <authorList>
            <person name="Steffen K."/>
            <person name="Cardenas P."/>
        </authorList>
    </citation>
    <scope>NUCLEOTIDE SEQUENCE</scope>
</reference>
<keyword evidence="7" id="KW-1185">Reference proteome</keyword>
<feature type="compositionally biased region" description="Low complexity" evidence="3">
    <location>
        <begin position="1079"/>
        <end position="1090"/>
    </location>
</feature>
<proteinExistence type="predicted"/>
<evidence type="ECO:0000313" key="6">
    <source>
        <dbReference type="EMBL" id="CAI8037860.1"/>
    </source>
</evidence>
<keyword evidence="4" id="KW-0472">Membrane</keyword>
<sequence>MWMEVPPVERNGVISMYEVRYVPLETCSGTLMASIISITNTSMTSTTLTDLKEYVEYNVSIRSYTSVGPGPYSNSVVERTEEDAPDVKLNATAIALSETEIAVCWVELPDICQNGNITVYEIRYEPLDTFGVLVTRFENVTAPTTIETLTDLEESVGYNISVRAYTSVGPGPYSDPVTAMTFEDSPRTAPRNVTTMVLSSTEILVTWERVLPIDENGEILLYEVEFVPLETFDMDMSTNTTNTTSLNITLTDLEEDVDYNISVRAFTSAGPGPYSDAVTNRTLEDRPTAAPQNVTTMAESSTEIVVTWEEVPAIDENGDITMYEVEYMPLETFNGQIATDSVTVDPTLLNTTLTGLEEYVDYNISVRAFTSVGPGPYSDGMVERTLEDAPAAAPQNVMATAVSSTEIRVSWEPVAPIDQNGVITMYGVRFEPLETFNGVLVTETVNTTGPVLRMNLTGLEEDVEYNISVRAFTSVGPGPYSVGTVERTDQDVPDAPPQNVMTVLSSTEIQVSWEEVPAINQSGSITFFEVRYNPLETFNGSLSTNTTITTMLGITLNSLEENVDYNISVRAYSVIGPGPYSEGVVKRTDEDQPAAAPQNVMTMAESSTEIVVTWEEVPAIDENGDITMYEVEYMPLETFNGQIATDSVTVDPALLSTTLTGLQEYVDYNISVRAFTSVGPGPYSDGMVERTLEDAPAAAPQNVMATAVSSTEIRVSWEPVAPIDQNGVITMYGVRFEPLETFNGVLVTETVNTTGPVLRMNLTGLEEDVEYNIRVRGFTSVAPGPYSDGMIEETGASPPTGVTAVQDGPTSITVSWVPSSDATGYIVSYTGGSSNGSETVSGGDTNSYTLTGLTNGQTYTISIVATSEYLFSDAATFEITLIPAPGQVLVSVSSITATSISLSWNVSSGRVASWEVVWRPTDRGTESTSGPLSGTTYTINQLDPSTIYILTVRATNVAGTTDSTPILFRTVTEVFQPDSSSTETDTSTIIGGVVAVVITTSLTVVVIVVLLLRSRSGNYSAKTSATVVATNQSVELSNFSEAIYADPDELQTTSNEAYNVVKGTGRTAEGEYEVLQDLPSPTSSSGPTTTDADGDYEPV</sequence>
<dbReference type="PANTHER" id="PTHR44170">
    <property type="entry name" value="PROTEIN SIDEKICK"/>
    <property type="match status" value="1"/>
</dbReference>
<dbReference type="InterPro" id="IPR036116">
    <property type="entry name" value="FN3_sf"/>
</dbReference>
<feature type="domain" description="Fibronectin type-III" evidence="5">
    <location>
        <begin position="393"/>
        <end position="491"/>
    </location>
</feature>
<evidence type="ECO:0000313" key="7">
    <source>
        <dbReference type="Proteomes" id="UP001174909"/>
    </source>
</evidence>
<feature type="domain" description="Fibronectin type-III" evidence="5">
    <location>
        <begin position="189"/>
        <end position="285"/>
    </location>
</feature>
<feature type="region of interest" description="Disordered" evidence="3">
    <location>
        <begin position="1077"/>
        <end position="1099"/>
    </location>
</feature>
<keyword evidence="2" id="KW-1015">Disulfide bond</keyword>
<evidence type="ECO:0000256" key="4">
    <source>
        <dbReference type="SAM" id="Phobius"/>
    </source>
</evidence>
<feature type="transmembrane region" description="Helical" evidence="4">
    <location>
        <begin position="989"/>
        <end position="1012"/>
    </location>
</feature>
<accession>A0AA35SXC3</accession>
<feature type="domain" description="Fibronectin type-III" evidence="5">
    <location>
        <begin position="87"/>
        <end position="184"/>
    </location>
</feature>
<organism evidence="6 7">
    <name type="scientific">Geodia barretti</name>
    <name type="common">Barrett's horny sponge</name>
    <dbReference type="NCBI Taxonomy" id="519541"/>
    <lineage>
        <taxon>Eukaryota</taxon>
        <taxon>Metazoa</taxon>
        <taxon>Porifera</taxon>
        <taxon>Demospongiae</taxon>
        <taxon>Heteroscleromorpha</taxon>
        <taxon>Tetractinellida</taxon>
        <taxon>Astrophorina</taxon>
        <taxon>Geodiidae</taxon>
        <taxon>Geodia</taxon>
    </lineage>
</organism>
<dbReference type="SUPFAM" id="SSF49265">
    <property type="entry name" value="Fibronectin type III"/>
    <property type="match status" value="5"/>
</dbReference>
<feature type="domain" description="Fibronectin type-III" evidence="5">
    <location>
        <begin position="1"/>
        <end position="83"/>
    </location>
</feature>
<feature type="domain" description="Fibronectin type-III" evidence="5">
    <location>
        <begin position="801"/>
        <end position="883"/>
    </location>
</feature>
<dbReference type="EMBL" id="CASHTH010002963">
    <property type="protein sequence ID" value="CAI8037860.1"/>
    <property type="molecule type" value="Genomic_DNA"/>
</dbReference>
<dbReference type="Gene3D" id="2.60.40.10">
    <property type="entry name" value="Immunoglobulins"/>
    <property type="match status" value="10"/>
</dbReference>
<feature type="domain" description="Fibronectin type-III" evidence="5">
    <location>
        <begin position="493"/>
        <end position="591"/>
    </location>
</feature>
<dbReference type="PANTHER" id="PTHR44170:SF6">
    <property type="entry name" value="CONTACTIN"/>
    <property type="match status" value="1"/>
</dbReference>
<evidence type="ECO:0000256" key="1">
    <source>
        <dbReference type="ARBA" id="ARBA00022737"/>
    </source>
</evidence>
<feature type="domain" description="Fibronectin type-III" evidence="5">
    <location>
        <begin position="884"/>
        <end position="978"/>
    </location>
</feature>
<dbReference type="CDD" id="cd00063">
    <property type="entry name" value="FN3"/>
    <property type="match status" value="10"/>
</dbReference>
<dbReference type="PROSITE" id="PS50853">
    <property type="entry name" value="FN3"/>
    <property type="match status" value="10"/>
</dbReference>
<keyword evidence="4" id="KW-1133">Transmembrane helix</keyword>
<protein>
    <submittedName>
        <fullName evidence="6">Phosphatidylinositol phosphatase PTPRQ</fullName>
    </submittedName>
</protein>
<dbReference type="SMART" id="SM00060">
    <property type="entry name" value="FN3"/>
    <property type="match status" value="10"/>
</dbReference>
<dbReference type="FunFam" id="2.60.40.10:FF:000028">
    <property type="entry name" value="Neuronal cell adhesion molecule"/>
    <property type="match status" value="6"/>
</dbReference>
<comment type="caution">
    <text evidence="6">The sequence shown here is derived from an EMBL/GenBank/DDBJ whole genome shotgun (WGS) entry which is preliminary data.</text>
</comment>
<keyword evidence="1" id="KW-0677">Repeat</keyword>
<dbReference type="Proteomes" id="UP001174909">
    <property type="component" value="Unassembled WGS sequence"/>
</dbReference>
<name>A0AA35SXC3_GEOBA</name>
<evidence type="ECO:0000256" key="3">
    <source>
        <dbReference type="SAM" id="MobiDB-lite"/>
    </source>
</evidence>
<keyword evidence="4" id="KW-0812">Transmembrane</keyword>
<feature type="domain" description="Fibronectin type-III" evidence="5">
    <location>
        <begin position="699"/>
        <end position="800"/>
    </location>
</feature>
<evidence type="ECO:0000259" key="5">
    <source>
        <dbReference type="PROSITE" id="PS50853"/>
    </source>
</evidence>
<dbReference type="GO" id="GO:0016020">
    <property type="term" value="C:membrane"/>
    <property type="evidence" value="ECO:0007669"/>
    <property type="project" value="UniProtKB-SubCell"/>
</dbReference>
<feature type="domain" description="Fibronectin type-III" evidence="5">
    <location>
        <begin position="290"/>
        <end position="388"/>
    </location>
</feature>
<dbReference type="GO" id="GO:0098609">
    <property type="term" value="P:cell-cell adhesion"/>
    <property type="evidence" value="ECO:0007669"/>
    <property type="project" value="TreeGrafter"/>
</dbReference>
<gene>
    <name evidence="6" type="ORF">GBAR_LOCUS21153</name>
</gene>
<dbReference type="InterPro" id="IPR003961">
    <property type="entry name" value="FN3_dom"/>
</dbReference>
<dbReference type="AlphaFoldDB" id="A0AA35SXC3"/>
<dbReference type="Pfam" id="PF00041">
    <property type="entry name" value="fn3"/>
    <property type="match status" value="10"/>
</dbReference>
<feature type="domain" description="Fibronectin type-III" evidence="5">
    <location>
        <begin position="596"/>
        <end position="694"/>
    </location>
</feature>